<dbReference type="eggNOG" id="COG0310">
    <property type="taxonomic scope" value="Bacteria"/>
</dbReference>
<sequence>MHISEGILSWPVLAGCGAVALAGTAVGIRKLDPEKIPRTGMLSAAFFVASLIHVPLGPSSVHLILNGMVGLILGWSAFPAIFVAILLQAVLFQYGGITTLGVNTMIMAVPALLSYYLFRPFAGRGDSLVFAGAFLCGMVAVLTGGFLAAVVLIWSEERFLEVALLIVTAHLPVMVAEGLITGFAVLFLKKVKPDLLE</sequence>
<protein>
    <submittedName>
        <fullName evidence="8">Cobalamin (Vitamin B12) biosynthesis CbiM protein</fullName>
    </submittedName>
</protein>
<evidence type="ECO:0000256" key="1">
    <source>
        <dbReference type="ARBA" id="ARBA00004651"/>
    </source>
</evidence>
<feature type="transmembrane region" description="Helical" evidence="7">
    <location>
        <begin position="94"/>
        <end position="118"/>
    </location>
</feature>
<accession>A8ZTE3</accession>
<evidence type="ECO:0000256" key="7">
    <source>
        <dbReference type="SAM" id="Phobius"/>
    </source>
</evidence>
<organism evidence="8 9">
    <name type="scientific">Desulfosudis oleivorans (strain DSM 6200 / JCM 39069 / Hxd3)</name>
    <name type="common">Desulfococcus oleovorans</name>
    <dbReference type="NCBI Taxonomy" id="96561"/>
    <lineage>
        <taxon>Bacteria</taxon>
        <taxon>Pseudomonadati</taxon>
        <taxon>Thermodesulfobacteriota</taxon>
        <taxon>Desulfobacteria</taxon>
        <taxon>Desulfobacterales</taxon>
        <taxon>Desulfosudaceae</taxon>
        <taxon>Desulfosudis</taxon>
    </lineage>
</organism>
<dbReference type="RefSeq" id="WP_012175438.1">
    <property type="nucleotide sequence ID" value="NC_009943.1"/>
</dbReference>
<dbReference type="NCBIfam" id="NF004904">
    <property type="entry name" value="PRK06265.1-4"/>
    <property type="match status" value="1"/>
</dbReference>
<evidence type="ECO:0000256" key="5">
    <source>
        <dbReference type="ARBA" id="ARBA00022989"/>
    </source>
</evidence>
<dbReference type="GO" id="GO:0005886">
    <property type="term" value="C:plasma membrane"/>
    <property type="evidence" value="ECO:0007669"/>
    <property type="project" value="UniProtKB-SubCell"/>
</dbReference>
<gene>
    <name evidence="8" type="ordered locus">Dole_2022</name>
</gene>
<keyword evidence="9" id="KW-1185">Reference proteome</keyword>
<dbReference type="EMBL" id="CP000859">
    <property type="protein sequence ID" value="ABW67826.1"/>
    <property type="molecule type" value="Genomic_DNA"/>
</dbReference>
<dbReference type="NCBIfam" id="NF004909">
    <property type="entry name" value="PRK06265.2-5"/>
    <property type="match status" value="1"/>
</dbReference>
<dbReference type="PANTHER" id="PTHR34229:SF1">
    <property type="entry name" value="METAL TRANSPORT PROTEIN HI_1621-RELATED"/>
    <property type="match status" value="1"/>
</dbReference>
<dbReference type="KEGG" id="dol:Dole_2022"/>
<feature type="transmembrane region" description="Helical" evidence="7">
    <location>
        <begin position="63"/>
        <end position="87"/>
    </location>
</feature>
<comment type="subcellular location">
    <subcellularLocation>
        <location evidence="1">Cell membrane</location>
        <topology evidence="1">Multi-pass membrane protein</topology>
    </subcellularLocation>
</comment>
<evidence type="ECO:0000256" key="2">
    <source>
        <dbReference type="ARBA" id="ARBA00022448"/>
    </source>
</evidence>
<dbReference type="OrthoDB" id="9792317at2"/>
<dbReference type="Pfam" id="PF01891">
    <property type="entry name" value="CbiM"/>
    <property type="match status" value="1"/>
</dbReference>
<feature type="transmembrane region" description="Helical" evidence="7">
    <location>
        <begin position="162"/>
        <end position="188"/>
    </location>
</feature>
<keyword evidence="6 7" id="KW-0472">Membrane</keyword>
<evidence type="ECO:0000313" key="8">
    <source>
        <dbReference type="EMBL" id="ABW67826.1"/>
    </source>
</evidence>
<evidence type="ECO:0000313" key="9">
    <source>
        <dbReference type="Proteomes" id="UP000008561"/>
    </source>
</evidence>
<evidence type="ECO:0000256" key="6">
    <source>
        <dbReference type="ARBA" id="ARBA00023136"/>
    </source>
</evidence>
<reference evidence="8 9" key="1">
    <citation type="submission" date="2007-10" db="EMBL/GenBank/DDBJ databases">
        <title>Complete sequence of Desulfococcus oleovorans Hxd3.</title>
        <authorList>
            <consortium name="US DOE Joint Genome Institute"/>
            <person name="Copeland A."/>
            <person name="Lucas S."/>
            <person name="Lapidus A."/>
            <person name="Barry K."/>
            <person name="Glavina del Rio T."/>
            <person name="Dalin E."/>
            <person name="Tice H."/>
            <person name="Pitluck S."/>
            <person name="Kiss H."/>
            <person name="Brettin T."/>
            <person name="Bruce D."/>
            <person name="Detter J.C."/>
            <person name="Han C."/>
            <person name="Schmutz J."/>
            <person name="Larimer F."/>
            <person name="Land M."/>
            <person name="Hauser L."/>
            <person name="Kyrpides N."/>
            <person name="Kim E."/>
            <person name="Wawrik B."/>
            <person name="Richardson P."/>
        </authorList>
    </citation>
    <scope>NUCLEOTIDE SEQUENCE [LARGE SCALE GENOMIC DNA]</scope>
    <source>
        <strain evidence="9">DSM 6200 / JCM 39069 / Hxd3</strain>
    </source>
</reference>
<keyword evidence="4 7" id="KW-0812">Transmembrane</keyword>
<evidence type="ECO:0000256" key="4">
    <source>
        <dbReference type="ARBA" id="ARBA00022692"/>
    </source>
</evidence>
<evidence type="ECO:0000256" key="3">
    <source>
        <dbReference type="ARBA" id="ARBA00022475"/>
    </source>
</evidence>
<dbReference type="Gene3D" id="1.10.1760.20">
    <property type="match status" value="1"/>
</dbReference>
<feature type="transmembrane region" description="Helical" evidence="7">
    <location>
        <begin position="40"/>
        <end position="57"/>
    </location>
</feature>
<dbReference type="NCBIfam" id="NF004905">
    <property type="entry name" value="PRK06265.1-5"/>
    <property type="match status" value="1"/>
</dbReference>
<dbReference type="AlphaFoldDB" id="A8ZTE3"/>
<dbReference type="InterPro" id="IPR002751">
    <property type="entry name" value="CbiM/NikMN"/>
</dbReference>
<dbReference type="HOGENOM" id="CLU_052508_1_0_7"/>
<dbReference type="NCBIfam" id="NF004903">
    <property type="entry name" value="PRK06265.1-3"/>
    <property type="match status" value="1"/>
</dbReference>
<name>A8ZTE3_DESOH</name>
<proteinExistence type="predicted"/>
<keyword evidence="3" id="KW-1003">Cell membrane</keyword>
<dbReference type="STRING" id="96561.Dole_2022"/>
<dbReference type="PANTHER" id="PTHR34229">
    <property type="entry name" value="METAL TRANSPORT PROTEIN HI_1621-RELATED"/>
    <property type="match status" value="1"/>
</dbReference>
<feature type="transmembrane region" description="Helical" evidence="7">
    <location>
        <begin position="6"/>
        <end position="28"/>
    </location>
</feature>
<dbReference type="GO" id="GO:0000041">
    <property type="term" value="P:transition metal ion transport"/>
    <property type="evidence" value="ECO:0007669"/>
    <property type="project" value="InterPro"/>
</dbReference>
<keyword evidence="5 7" id="KW-1133">Transmembrane helix</keyword>
<dbReference type="Proteomes" id="UP000008561">
    <property type="component" value="Chromosome"/>
</dbReference>
<feature type="transmembrane region" description="Helical" evidence="7">
    <location>
        <begin position="130"/>
        <end position="155"/>
    </location>
</feature>
<keyword evidence="2" id="KW-0813">Transport</keyword>